<protein>
    <submittedName>
        <fullName evidence="6">LysR family transcriptional regulator</fullName>
    </submittedName>
</protein>
<dbReference type="SUPFAM" id="SSF46785">
    <property type="entry name" value="Winged helix' DNA-binding domain"/>
    <property type="match status" value="1"/>
</dbReference>
<dbReference type="GO" id="GO:0003700">
    <property type="term" value="F:DNA-binding transcription factor activity"/>
    <property type="evidence" value="ECO:0007669"/>
    <property type="project" value="InterPro"/>
</dbReference>
<dbReference type="RefSeq" id="WP_017452242.1">
    <property type="nucleotide sequence ID" value="NZ_CP008956.1"/>
</dbReference>
<dbReference type="PANTHER" id="PTHR30537:SF5">
    <property type="entry name" value="HTH-TYPE TRANSCRIPTIONAL ACTIVATOR TTDR-RELATED"/>
    <property type="match status" value="1"/>
</dbReference>
<dbReference type="Pfam" id="PF00126">
    <property type="entry name" value="HTH_1"/>
    <property type="match status" value="1"/>
</dbReference>
<evidence type="ECO:0000256" key="1">
    <source>
        <dbReference type="ARBA" id="ARBA00009437"/>
    </source>
</evidence>
<dbReference type="InterPro" id="IPR036388">
    <property type="entry name" value="WH-like_DNA-bd_sf"/>
</dbReference>
<evidence type="ECO:0000256" key="4">
    <source>
        <dbReference type="ARBA" id="ARBA00023163"/>
    </source>
</evidence>
<dbReference type="SUPFAM" id="SSF53850">
    <property type="entry name" value="Periplasmic binding protein-like II"/>
    <property type="match status" value="1"/>
</dbReference>
<dbReference type="InterPro" id="IPR005119">
    <property type="entry name" value="LysR_subst-bd"/>
</dbReference>
<keyword evidence="2" id="KW-0805">Transcription regulation</keyword>
<gene>
    <name evidence="6" type="ORF">C798_20520</name>
</gene>
<dbReference type="EMBL" id="CP008956">
    <property type="protein sequence ID" value="QJQ02521.1"/>
    <property type="molecule type" value="Genomic_DNA"/>
</dbReference>
<dbReference type="Gene3D" id="3.40.190.290">
    <property type="match status" value="1"/>
</dbReference>
<dbReference type="InterPro" id="IPR058163">
    <property type="entry name" value="LysR-type_TF_proteobact-type"/>
</dbReference>
<dbReference type="Proteomes" id="UP000501648">
    <property type="component" value="Chromosome"/>
</dbReference>
<dbReference type="FunFam" id="1.10.10.10:FF:000001">
    <property type="entry name" value="LysR family transcriptional regulator"/>
    <property type="match status" value="1"/>
</dbReference>
<evidence type="ECO:0000259" key="5">
    <source>
        <dbReference type="PROSITE" id="PS50931"/>
    </source>
</evidence>
<dbReference type="FunFam" id="3.40.190.290:FF:000001">
    <property type="entry name" value="Transcriptional regulator, LysR family"/>
    <property type="match status" value="1"/>
</dbReference>
<dbReference type="Pfam" id="PF03466">
    <property type="entry name" value="LysR_substrate"/>
    <property type="match status" value="1"/>
</dbReference>
<dbReference type="GO" id="GO:0043565">
    <property type="term" value="F:sequence-specific DNA binding"/>
    <property type="evidence" value="ECO:0007669"/>
    <property type="project" value="TreeGrafter"/>
</dbReference>
<reference evidence="6 7" key="1">
    <citation type="journal article" date="2012" name="J. Bacteriol.">
        <title>Genome sequence of the pathogenic Herbaspirillum seropedicae strain Os34, isolated from rice roots.</title>
        <authorList>
            <person name="Ye W."/>
            <person name="Ye S."/>
            <person name="Liu J."/>
            <person name="Chang S."/>
            <person name="Chen M."/>
            <person name="Zhu B."/>
            <person name="Guo L."/>
            <person name="An Q."/>
        </authorList>
    </citation>
    <scope>NUCLEOTIDE SEQUENCE [LARGE SCALE GENOMIC DNA]</scope>
    <source>
        <strain evidence="6 7">Os34</strain>
    </source>
</reference>
<keyword evidence="3" id="KW-0238">DNA-binding</keyword>
<feature type="domain" description="HTH lysR-type" evidence="5">
    <location>
        <begin position="1"/>
        <end position="59"/>
    </location>
</feature>
<comment type="similarity">
    <text evidence="1">Belongs to the LysR transcriptional regulatory family.</text>
</comment>
<proteinExistence type="inferred from homology"/>
<evidence type="ECO:0000313" key="6">
    <source>
        <dbReference type="EMBL" id="QJQ02521.1"/>
    </source>
</evidence>
<dbReference type="PROSITE" id="PS50931">
    <property type="entry name" value="HTH_LYSR"/>
    <property type="match status" value="1"/>
</dbReference>
<evidence type="ECO:0000256" key="3">
    <source>
        <dbReference type="ARBA" id="ARBA00023125"/>
    </source>
</evidence>
<evidence type="ECO:0000313" key="7">
    <source>
        <dbReference type="Proteomes" id="UP000501648"/>
    </source>
</evidence>
<dbReference type="PANTHER" id="PTHR30537">
    <property type="entry name" value="HTH-TYPE TRANSCRIPTIONAL REGULATOR"/>
    <property type="match status" value="1"/>
</dbReference>
<dbReference type="Gene3D" id="1.10.10.10">
    <property type="entry name" value="Winged helix-like DNA-binding domain superfamily/Winged helix DNA-binding domain"/>
    <property type="match status" value="1"/>
</dbReference>
<name>A0A6M3ZVZ1_9BURK</name>
<accession>A0A6M3ZVZ1</accession>
<evidence type="ECO:0000256" key="2">
    <source>
        <dbReference type="ARBA" id="ARBA00023015"/>
    </source>
</evidence>
<dbReference type="AlphaFoldDB" id="A0A6M3ZVZ1"/>
<organism evidence="6 7">
    <name type="scientific">Herbaspirillum rubrisubalbicans Os34</name>
    <dbReference type="NCBI Taxonomy" id="1235827"/>
    <lineage>
        <taxon>Bacteria</taxon>
        <taxon>Pseudomonadati</taxon>
        <taxon>Pseudomonadota</taxon>
        <taxon>Betaproteobacteria</taxon>
        <taxon>Burkholderiales</taxon>
        <taxon>Oxalobacteraceae</taxon>
        <taxon>Herbaspirillum</taxon>
    </lineage>
</organism>
<dbReference type="InterPro" id="IPR000847">
    <property type="entry name" value="LysR_HTH_N"/>
</dbReference>
<sequence length="309" mass="33865">MDRFVSMTIFTRVVERGSFSAAAEGSGMTATMVGNHIRALEELLGARLLNRTTRRQSLTETGRNYYEQCVNILAQVQAAEADARDVRERPRGRLRVSVPVMYGTMLLVPAIGEYLDANSDVQVELALSDRFVDLADEGFEAAIRIGILPDSNLIARPLGHSSLVACASPEYLERHGMPATPKDLEKHQCIAIGFASGVKRDWRFNLVDDSEEIVRVPGRLDISGSGIALREAALAGLGIIFQPEMIVKQDIAAGRLIRLFSDLPSPSNPVHLVYLSERKLTAKLSSFINFMVGRFGTLNAMGGIEPSTY</sequence>
<dbReference type="InterPro" id="IPR036390">
    <property type="entry name" value="WH_DNA-bd_sf"/>
</dbReference>
<keyword evidence="4" id="KW-0804">Transcription</keyword>
<dbReference type="GO" id="GO:0006351">
    <property type="term" value="P:DNA-templated transcription"/>
    <property type="evidence" value="ECO:0007669"/>
    <property type="project" value="TreeGrafter"/>
</dbReference>